<dbReference type="Proteomes" id="UP000799538">
    <property type="component" value="Unassembled WGS sequence"/>
</dbReference>
<gene>
    <name evidence="5" type="ORF">BDZ85DRAFT_296147</name>
</gene>
<dbReference type="GO" id="GO:0001163">
    <property type="term" value="F:RNA polymerase I transcription regulatory region sequence-specific DNA binding"/>
    <property type="evidence" value="ECO:0007669"/>
    <property type="project" value="TreeGrafter"/>
</dbReference>
<dbReference type="EMBL" id="ML992507">
    <property type="protein sequence ID" value="KAF2222890.1"/>
    <property type="molecule type" value="Genomic_DNA"/>
</dbReference>
<feature type="compositionally biased region" description="Polar residues" evidence="1">
    <location>
        <begin position="902"/>
        <end position="920"/>
    </location>
</feature>
<reference evidence="6" key="1">
    <citation type="journal article" date="2020" name="Stud. Mycol.">
        <title>101 Dothideomycetes genomes: A test case for predicting lifestyles and emergence of pathogens.</title>
        <authorList>
            <person name="Haridas S."/>
            <person name="Albert R."/>
            <person name="Binder M."/>
            <person name="Bloem J."/>
            <person name="LaButti K."/>
            <person name="Salamov A."/>
            <person name="Andreopoulos B."/>
            <person name="Baker S."/>
            <person name="Barry K."/>
            <person name="Bills G."/>
            <person name="Bluhm B."/>
            <person name="Cannon C."/>
            <person name="Castanera R."/>
            <person name="Culley D."/>
            <person name="Daum C."/>
            <person name="Ezra D."/>
            <person name="Gonzalez J."/>
            <person name="Henrissat B."/>
            <person name="Kuo A."/>
            <person name="Liang C."/>
            <person name="Lipzen A."/>
            <person name="Lutzoni F."/>
            <person name="Magnuson J."/>
            <person name="Mondo S."/>
            <person name="Nolan M."/>
            <person name="Ohm R."/>
            <person name="Pangilinan J."/>
            <person name="Park H.-J."/>
            <person name="Ramirez L."/>
            <person name="Alfaro M."/>
            <person name="Sun H."/>
            <person name="Tritt A."/>
            <person name="Yoshinaga Y."/>
            <person name="Zwiers L.-H."/>
            <person name="Turgeon B."/>
            <person name="Goodwin S."/>
            <person name="Spatafora J."/>
            <person name="Crous P."/>
            <person name="Grigoriev I."/>
        </authorList>
    </citation>
    <scope>NUCLEOTIDE SEQUENCE [LARGE SCALE GENOMIC DNA]</scope>
    <source>
        <strain evidence="6">CECT 20119</strain>
    </source>
</reference>
<feature type="compositionally biased region" description="Polar residues" evidence="1">
    <location>
        <begin position="930"/>
        <end position="942"/>
    </location>
</feature>
<evidence type="ECO:0000313" key="5">
    <source>
        <dbReference type="EMBL" id="KAF2222890.1"/>
    </source>
</evidence>
<dbReference type="Pfam" id="PF10214">
    <property type="entry name" value="Rrn6_beta-prop"/>
    <property type="match status" value="1"/>
</dbReference>
<evidence type="ECO:0000256" key="1">
    <source>
        <dbReference type="SAM" id="MobiDB-lite"/>
    </source>
</evidence>
<feature type="compositionally biased region" description="Basic and acidic residues" evidence="1">
    <location>
        <begin position="846"/>
        <end position="869"/>
    </location>
</feature>
<feature type="compositionally biased region" description="Basic residues" evidence="1">
    <location>
        <begin position="1034"/>
        <end position="1044"/>
    </location>
</feature>
<dbReference type="PANTHER" id="PTHR28221">
    <property type="entry name" value="RNA POLYMERASE I-SPECIFIC TRANSCRIPTION INITIATION FACTOR RRN6"/>
    <property type="match status" value="1"/>
</dbReference>
<dbReference type="GO" id="GO:0042790">
    <property type="term" value="P:nucleolar large rRNA transcription by RNA polymerase I"/>
    <property type="evidence" value="ECO:0007669"/>
    <property type="project" value="TreeGrafter"/>
</dbReference>
<keyword evidence="6" id="KW-1185">Reference proteome</keyword>
<feature type="region of interest" description="Disordered" evidence="1">
    <location>
        <begin position="47"/>
        <end position="66"/>
    </location>
</feature>
<dbReference type="InterPro" id="IPR048537">
    <property type="entry name" value="RRN6_HB"/>
</dbReference>
<organism evidence="5 6">
    <name type="scientific">Elsinoe ampelina</name>
    <dbReference type="NCBI Taxonomy" id="302913"/>
    <lineage>
        <taxon>Eukaryota</taxon>
        <taxon>Fungi</taxon>
        <taxon>Dikarya</taxon>
        <taxon>Ascomycota</taxon>
        <taxon>Pezizomycotina</taxon>
        <taxon>Dothideomycetes</taxon>
        <taxon>Dothideomycetidae</taxon>
        <taxon>Myriangiales</taxon>
        <taxon>Elsinoaceae</taxon>
        <taxon>Elsinoe</taxon>
    </lineage>
</organism>
<evidence type="ECO:0000259" key="4">
    <source>
        <dbReference type="Pfam" id="PF20640"/>
    </source>
</evidence>
<evidence type="ECO:0000259" key="3">
    <source>
        <dbReference type="Pfam" id="PF20639"/>
    </source>
</evidence>
<dbReference type="GO" id="GO:0070860">
    <property type="term" value="C:RNA polymerase I core factor complex"/>
    <property type="evidence" value="ECO:0007669"/>
    <property type="project" value="TreeGrafter"/>
</dbReference>
<keyword evidence="5" id="KW-0648">Protein biosynthesis</keyword>
<evidence type="ECO:0000313" key="6">
    <source>
        <dbReference type="Proteomes" id="UP000799538"/>
    </source>
</evidence>
<dbReference type="Pfam" id="PF20640">
    <property type="entry name" value="Rrn6_HB"/>
    <property type="match status" value="1"/>
</dbReference>
<feature type="compositionally biased region" description="Low complexity" evidence="1">
    <location>
        <begin position="1004"/>
        <end position="1028"/>
    </location>
</feature>
<evidence type="ECO:0000259" key="2">
    <source>
        <dbReference type="Pfam" id="PF10214"/>
    </source>
</evidence>
<feature type="region of interest" description="Disordered" evidence="1">
    <location>
        <begin position="725"/>
        <end position="777"/>
    </location>
</feature>
<feature type="domain" description="RRN6 K-rich C-terminal" evidence="3">
    <location>
        <begin position="806"/>
        <end position="918"/>
    </location>
</feature>
<feature type="compositionally biased region" description="Pro residues" evidence="1">
    <location>
        <begin position="729"/>
        <end position="745"/>
    </location>
</feature>
<feature type="domain" description="RRN6 beta-propeller" evidence="2">
    <location>
        <begin position="97"/>
        <end position="441"/>
    </location>
</feature>
<dbReference type="AlphaFoldDB" id="A0A6A6GBY9"/>
<feature type="compositionally biased region" description="Low complexity" evidence="1">
    <location>
        <begin position="885"/>
        <end position="900"/>
    </location>
</feature>
<protein>
    <submittedName>
        <fullName evidence="5">RNA polymerase I-specific transcription-initiation factor-domain-containing protein</fullName>
    </submittedName>
</protein>
<feature type="compositionally biased region" description="Low complexity" evidence="1">
    <location>
        <begin position="966"/>
        <end position="991"/>
    </location>
</feature>
<keyword evidence="5" id="KW-0396">Initiation factor</keyword>
<feature type="region of interest" description="Disordered" evidence="1">
    <location>
        <begin position="835"/>
        <end position="1044"/>
    </location>
</feature>
<sequence length="1044" mass="114266">MTDTYDDGLGYGHLGEPEYCLESGTWLWKRSLDHVKADLVGAPQILVSGPEVESPGPAQGTSDSSAVRDPALISISSYLADESRVSGDVDRALGEDDPLVGDLLDFGHVSDKLTHRTIPVAAFPGNTARTRLCIARVQNQRQGWDDDRHCFIMVPVIAGEQGYWSSPSPIQQISFCVGPAYHKGALAIRTHQATFLLRARFSRDALRSSSSEHASRLKVSVLCVIPTGFMSVPVHSHASVNPWFERHFATVSATGAWHVWEGASPLLHEGVEDATRIADGVIRESDSEQDIDDSTVQYDGWTRILWVRDTDTLMVCTRTQVCLVDVPSSAAVQVSLEIAKKRSAPWILDVQVDLTRPDRLFFLTTMYVYYVSIGAFERAKDGISTSGIQTLQKIRHFRDHEDRSLHMVVCADAERTMVSIMSSLSLATTFLTFSTPEGQVGSCLVSDVVIVNGVARNSRSSILSSRITRAHWDDIPTSDHQGVAGRYRSEGVRFFLLTSLLKDFSMTQQLLAIRPESSSGILHGPSWRSRIRGTATELSRSSFVVDDDDVENQTRTQTFSTQQTSGLVQHSQKRRIANYERIYNLLAESNISRLNDATSIILKIQDALRSDDPLNNSVRLLTQFVDNDVTVSDLDQVIEAFGNLLLQHGERPLSDEALVLSQIGDTRLLGLSGDVAGADIKQIYQHIISRWLSPLSGDVPGRVRLAREQLARRIAATLAFASHKIQPATAPPQPADLNSSPPPLSQPFSSQIPSSQLFSSQPFPQHRLPSAPLPPSTSQAALSRLFHYTSLTTPTKPLPASTSATSRILAHWDPSTSPADYNWFTTRSRLAAQRSAEEEAASLTAKQREKLERKRARLEQRRRREEERLASQLGAAGAAPRVGLSQSQGQSQTHTQRGGQAQRFSQSQTRTPARASQTGIGNVAPARPTSGAQAGATDTNLSPRPGPSVADTPRRTGVVEAERGLAIRSSPSRASPSRLLSPALTRSPSAGRGRGGSREGGRGSSQLLSSQVQSSQMQSSQMQMWQRGDMGPPPRKKKKRTEGF</sequence>
<dbReference type="InterPro" id="IPR048536">
    <property type="entry name" value="Rrn6_K-rich"/>
</dbReference>
<dbReference type="InterPro" id="IPR048535">
    <property type="entry name" value="RRN6_beta-prop"/>
</dbReference>
<accession>A0A6A6GBY9</accession>
<dbReference type="OrthoDB" id="4090074at2759"/>
<dbReference type="PANTHER" id="PTHR28221:SF2">
    <property type="entry name" value="RNA POLYMERASE I-SPECIFIC TRANSCRIPTION INITIATION FACTOR RRN6"/>
    <property type="match status" value="1"/>
</dbReference>
<name>A0A6A6GBY9_9PEZI</name>
<feature type="domain" description="RRN6 helical bundle" evidence="4">
    <location>
        <begin position="539"/>
        <end position="722"/>
    </location>
</feature>
<dbReference type="GO" id="GO:0003743">
    <property type="term" value="F:translation initiation factor activity"/>
    <property type="evidence" value="ECO:0007669"/>
    <property type="project" value="UniProtKB-KW"/>
</dbReference>
<feature type="compositionally biased region" description="Low complexity" evidence="1">
    <location>
        <begin position="746"/>
        <end position="765"/>
    </location>
</feature>
<dbReference type="Pfam" id="PF20639">
    <property type="entry name" value="Rrn6_K-rich"/>
    <property type="match status" value="1"/>
</dbReference>
<dbReference type="InterPro" id="IPR019350">
    <property type="entry name" value="RNA_pol_I-sp_TIF_RRN6-like"/>
</dbReference>
<dbReference type="GO" id="GO:0001179">
    <property type="term" value="F:RNA polymerase I general transcription initiation factor binding"/>
    <property type="evidence" value="ECO:0007669"/>
    <property type="project" value="TreeGrafter"/>
</dbReference>
<proteinExistence type="predicted"/>